<evidence type="ECO:0000313" key="2">
    <source>
        <dbReference type="Proteomes" id="UP000464669"/>
    </source>
</evidence>
<accession>A0A6B7ZFA5</accession>
<keyword evidence="2" id="KW-1185">Reference proteome</keyword>
<protein>
    <submittedName>
        <fullName evidence="1">Uncharacterized protein</fullName>
    </submittedName>
</protein>
<gene>
    <name evidence="1" type="ORF">N1M2_8</name>
</gene>
<sequence length="119" mass="13624">MNKVIVKNFYDSIKAVAAELMEENAVAKLTELLQQLENANYHGGHFEVNEIVYSIRPRGNTDYCVCISNFKDGVETVYGTIDFEDGCFVYRNRTTSAETIYKDLINNQIEILKIFINTL</sequence>
<dbReference type="EMBL" id="MN642089">
    <property type="protein sequence ID" value="QGH71871.1"/>
    <property type="molecule type" value="Genomic_DNA"/>
</dbReference>
<evidence type="ECO:0000313" key="1">
    <source>
        <dbReference type="EMBL" id="QGH71871.1"/>
    </source>
</evidence>
<name>A0A6B7ZFA5_9CAUD</name>
<dbReference type="Proteomes" id="UP000464669">
    <property type="component" value="Segment"/>
</dbReference>
<proteinExistence type="predicted"/>
<reference evidence="1 2" key="1">
    <citation type="submission" date="2019-11" db="EMBL/GenBank/DDBJ databases">
        <authorList>
            <person name="Lewis R."/>
            <person name="Clooney A.G."/>
            <person name="Stockdale S.R."/>
            <person name="Buttimer C."/>
            <person name="Draper L.A."/>
            <person name="Ross R.P."/>
            <person name="Hill C."/>
        </authorList>
    </citation>
    <scope>NUCLEOTIDE SEQUENCE [LARGE SCALE GENOMIC DNA]</scope>
</reference>
<organism evidence="1 2">
    <name type="scientific">Klebsiella phage N1M2</name>
    <dbReference type="NCBI Taxonomy" id="2664939"/>
    <lineage>
        <taxon>Viruses</taxon>
        <taxon>Duplodnaviria</taxon>
        <taxon>Heunggongvirae</taxon>
        <taxon>Uroviricota</taxon>
        <taxon>Caudoviricetes</taxon>
        <taxon>Chimalliviridae</taxon>
        <taxon>Nimduovirus</taxon>
        <taxon>Nimduovirus N1M2</taxon>
    </lineage>
</organism>